<evidence type="ECO:0000256" key="2">
    <source>
        <dbReference type="ARBA" id="ARBA00022723"/>
    </source>
</evidence>
<accession>A0A3M9MBJ3</accession>
<feature type="binding site" evidence="5">
    <location>
        <position position="116"/>
    </location>
    <ligand>
        <name>Mg(2+)</name>
        <dbReference type="ChEBI" id="CHEBI:18420"/>
    </ligand>
</feature>
<keyword evidence="2 5" id="KW-0479">Metal-binding</keyword>
<proteinExistence type="predicted"/>
<dbReference type="Proteomes" id="UP000271678">
    <property type="component" value="Unassembled WGS sequence"/>
</dbReference>
<dbReference type="EMBL" id="RJJQ01000007">
    <property type="protein sequence ID" value="RNI22916.1"/>
    <property type="molecule type" value="Genomic_DNA"/>
</dbReference>
<sequence>MAKSWQPGPAWLFCPADRPDRYPKALAAADVVILDLEDAVAPERKAGARDALRALVGDGTLDSERTVVRINGFGSVEHGADLRLVDELSIPRVMLAKTEDPAQVRVVPGEVVALVETARGLEKVGELTEAENLVGMMWGADDLVASLGGTTSRFPDGGYRDLARFARVRTLVATKSAGLFALDAVHMDIPDADGLRAECADAVASGFDGTVAIHPSQIAVIRASYAPTAAQIDWAQRLFTHVGDDRGVTTFEGRMVDGPIYKQAERVIRLAAMTGVVTKEASGR</sequence>
<evidence type="ECO:0000313" key="7">
    <source>
        <dbReference type="EMBL" id="RNI22916.1"/>
    </source>
</evidence>
<dbReference type="OrthoDB" id="5172636at2"/>
<keyword evidence="7" id="KW-0456">Lyase</keyword>
<feature type="binding site" evidence="4">
    <location>
        <position position="69"/>
    </location>
    <ligand>
        <name>substrate</name>
    </ligand>
</feature>
<feature type="domain" description="HpcH/HpaI aldolase/citrate lyase" evidence="6">
    <location>
        <begin position="12"/>
        <end position="215"/>
    </location>
</feature>
<dbReference type="InterPro" id="IPR015813">
    <property type="entry name" value="Pyrv/PenolPyrv_kinase-like_dom"/>
</dbReference>
<gene>
    <name evidence="7" type="ORF">EFY87_08910</name>
</gene>
<dbReference type="AlphaFoldDB" id="A0A3M9MBJ3"/>
<dbReference type="PANTHER" id="PTHR32308:SF10">
    <property type="entry name" value="CITRATE LYASE SUBUNIT BETA"/>
    <property type="match status" value="1"/>
</dbReference>
<dbReference type="GO" id="GO:0000287">
    <property type="term" value="F:magnesium ion binding"/>
    <property type="evidence" value="ECO:0007669"/>
    <property type="project" value="TreeGrafter"/>
</dbReference>
<keyword evidence="3 5" id="KW-0460">Magnesium</keyword>
<dbReference type="InterPro" id="IPR040442">
    <property type="entry name" value="Pyrv_kinase-like_dom_sf"/>
</dbReference>
<dbReference type="GO" id="GO:0016829">
    <property type="term" value="F:lyase activity"/>
    <property type="evidence" value="ECO:0007669"/>
    <property type="project" value="UniProtKB-KW"/>
</dbReference>
<dbReference type="Pfam" id="PF03328">
    <property type="entry name" value="HpcH_HpaI"/>
    <property type="match status" value="1"/>
</dbReference>
<protein>
    <submittedName>
        <fullName evidence="7">CoA ester lyase</fullName>
    </submittedName>
</protein>
<dbReference type="PIRSF" id="PIRSF015582">
    <property type="entry name" value="Cit_lyase_B"/>
    <property type="match status" value="1"/>
</dbReference>
<dbReference type="InterPro" id="IPR011206">
    <property type="entry name" value="Citrate_lyase_beta/mcl1/mcl2"/>
</dbReference>
<evidence type="ECO:0000256" key="1">
    <source>
        <dbReference type="ARBA" id="ARBA00001946"/>
    </source>
</evidence>
<evidence type="ECO:0000313" key="8">
    <source>
        <dbReference type="Proteomes" id="UP000271678"/>
    </source>
</evidence>
<dbReference type="GO" id="GO:0006107">
    <property type="term" value="P:oxaloacetate metabolic process"/>
    <property type="evidence" value="ECO:0007669"/>
    <property type="project" value="TreeGrafter"/>
</dbReference>
<dbReference type="RefSeq" id="WP_123271116.1">
    <property type="nucleotide sequence ID" value="NZ_RJJQ01000007.1"/>
</dbReference>
<feature type="binding site" evidence="4">
    <location>
        <position position="116"/>
    </location>
    <ligand>
        <name>substrate</name>
    </ligand>
</feature>
<reference evidence="7 8" key="1">
    <citation type="submission" date="2018-11" db="EMBL/GenBank/DDBJ databases">
        <title>Draft genome of Simplicispira Flexivirga sp. BO-16.</title>
        <authorList>
            <person name="Im W.T."/>
        </authorList>
    </citation>
    <scope>NUCLEOTIDE SEQUENCE [LARGE SCALE GENOMIC DNA]</scope>
    <source>
        <strain evidence="7 8">BO-16</strain>
    </source>
</reference>
<dbReference type="InterPro" id="IPR005000">
    <property type="entry name" value="Aldolase/citrate-lyase_domain"/>
</dbReference>
<feature type="binding site" evidence="5">
    <location>
        <position position="142"/>
    </location>
    <ligand>
        <name>Mg(2+)</name>
        <dbReference type="ChEBI" id="CHEBI:18420"/>
    </ligand>
</feature>
<organism evidence="7 8">
    <name type="scientific">Flexivirga caeni</name>
    <dbReference type="NCBI Taxonomy" id="2294115"/>
    <lineage>
        <taxon>Bacteria</taxon>
        <taxon>Bacillati</taxon>
        <taxon>Actinomycetota</taxon>
        <taxon>Actinomycetes</taxon>
        <taxon>Micrococcales</taxon>
        <taxon>Dermacoccaceae</taxon>
        <taxon>Flexivirga</taxon>
    </lineage>
</organism>
<evidence type="ECO:0000259" key="6">
    <source>
        <dbReference type="Pfam" id="PF03328"/>
    </source>
</evidence>
<name>A0A3M9MBJ3_9MICO</name>
<keyword evidence="8" id="KW-1185">Reference proteome</keyword>
<dbReference type="PANTHER" id="PTHR32308">
    <property type="entry name" value="LYASE BETA SUBUNIT, PUTATIVE (AFU_ORTHOLOGUE AFUA_4G13030)-RELATED"/>
    <property type="match status" value="1"/>
</dbReference>
<dbReference type="Gene3D" id="3.20.20.60">
    <property type="entry name" value="Phosphoenolpyruvate-binding domains"/>
    <property type="match status" value="1"/>
</dbReference>
<dbReference type="SUPFAM" id="SSF51621">
    <property type="entry name" value="Phosphoenolpyruvate/pyruvate domain"/>
    <property type="match status" value="1"/>
</dbReference>
<evidence type="ECO:0000256" key="5">
    <source>
        <dbReference type="PIRSR" id="PIRSR015582-2"/>
    </source>
</evidence>
<comment type="cofactor">
    <cofactor evidence="1">
        <name>Mg(2+)</name>
        <dbReference type="ChEBI" id="CHEBI:18420"/>
    </cofactor>
</comment>
<evidence type="ECO:0000256" key="3">
    <source>
        <dbReference type="ARBA" id="ARBA00022842"/>
    </source>
</evidence>
<evidence type="ECO:0000256" key="4">
    <source>
        <dbReference type="PIRSR" id="PIRSR015582-1"/>
    </source>
</evidence>
<comment type="caution">
    <text evidence="7">The sequence shown here is derived from an EMBL/GenBank/DDBJ whole genome shotgun (WGS) entry which is preliminary data.</text>
</comment>